<keyword evidence="2" id="KW-1185">Reference proteome</keyword>
<dbReference type="OrthoDB" id="513474at2"/>
<dbReference type="Proteomes" id="UP000287247">
    <property type="component" value="Unassembled WGS sequence"/>
</dbReference>
<sequence length="113" mass="13076">MKDDIKLTFQYGWEEKDDEETPMKGYRSDGIVKTSEGEYSVYFIDPIRLQQDLEAETELGTPFLAEPGLIILPEVTREGMENAVKKLWEQGYFKCLKYLNAEQETIEKTTVIA</sequence>
<evidence type="ECO:0000313" key="2">
    <source>
        <dbReference type="Proteomes" id="UP000287247"/>
    </source>
</evidence>
<organism evidence="1 2">
    <name type="scientific">Aphanothece sacrum FPU1</name>
    <dbReference type="NCBI Taxonomy" id="1920663"/>
    <lineage>
        <taxon>Bacteria</taxon>
        <taxon>Bacillati</taxon>
        <taxon>Cyanobacteriota</taxon>
        <taxon>Cyanophyceae</taxon>
        <taxon>Oscillatoriophycideae</taxon>
        <taxon>Chroococcales</taxon>
        <taxon>Aphanothecaceae</taxon>
        <taxon>Aphanothece</taxon>
    </lineage>
</organism>
<name>A0A401INN2_APHSA</name>
<dbReference type="AlphaFoldDB" id="A0A401INN2"/>
<protein>
    <submittedName>
        <fullName evidence="1">Uncharacterized protein</fullName>
    </submittedName>
</protein>
<proteinExistence type="predicted"/>
<dbReference type="RefSeq" id="WP_124977276.1">
    <property type="nucleotide sequence ID" value="NZ_BDQK01000017.1"/>
</dbReference>
<evidence type="ECO:0000313" key="1">
    <source>
        <dbReference type="EMBL" id="GBF82853.1"/>
    </source>
</evidence>
<dbReference type="EMBL" id="BDQK01000017">
    <property type="protein sequence ID" value="GBF82853.1"/>
    <property type="molecule type" value="Genomic_DNA"/>
</dbReference>
<reference evidence="2" key="1">
    <citation type="submission" date="2017-05" db="EMBL/GenBank/DDBJ databases">
        <title>Physiological properties and genetic analysis related to exopolysaccharide production of fresh-water unicellular cyanobacterium Aphanothece sacrum, Suizenji Nori, that has been cultured as a food source in Japan.</title>
        <authorList>
            <person name="Kanesaki Y."/>
            <person name="Yoshikawa S."/>
            <person name="Ohki K."/>
        </authorList>
    </citation>
    <scope>NUCLEOTIDE SEQUENCE [LARGE SCALE GENOMIC DNA]</scope>
    <source>
        <strain evidence="2">FPU1</strain>
    </source>
</reference>
<accession>A0A401INN2</accession>
<gene>
    <name evidence="1" type="ORF">AsFPU1_4287</name>
</gene>
<comment type="caution">
    <text evidence="1">The sequence shown here is derived from an EMBL/GenBank/DDBJ whole genome shotgun (WGS) entry which is preliminary data.</text>
</comment>